<proteinExistence type="predicted"/>
<name>A0A7J7N6L5_9MAGN</name>
<organism evidence="2 3">
    <name type="scientific">Kingdonia uniflora</name>
    <dbReference type="NCBI Taxonomy" id="39325"/>
    <lineage>
        <taxon>Eukaryota</taxon>
        <taxon>Viridiplantae</taxon>
        <taxon>Streptophyta</taxon>
        <taxon>Embryophyta</taxon>
        <taxon>Tracheophyta</taxon>
        <taxon>Spermatophyta</taxon>
        <taxon>Magnoliopsida</taxon>
        <taxon>Ranunculales</taxon>
        <taxon>Circaeasteraceae</taxon>
        <taxon>Kingdonia</taxon>
    </lineage>
</organism>
<accession>A0A7J7N6L5</accession>
<feature type="compositionally biased region" description="Basic residues" evidence="1">
    <location>
        <begin position="305"/>
        <end position="314"/>
    </location>
</feature>
<dbReference type="AlphaFoldDB" id="A0A7J7N6L5"/>
<sequence>MVFGGHDYGRIRLRGIQEEDVDEANESMVLEERIASEAQRLKLKYFGDRFLEMAIPAPVEVEKDFYYKWRLGPLHLYQLYGGGGYRRGGDGSGGGELRILYNKRGYRREVGGIDESISLEYFDGDVRSNISEGFLCYLSQLEYGLSLPLTNLAKGVMNAIGECPVQMNGNMWEVITVCDHLNDKWEREKKVRRMTSEDVLQFYGVKNFKASEGSYFCASVTRCRFFNLNSAGQTWNDDIIWAKGNCLQRDDETLLDLQFRSVKPSVKSTVERKEFLLDEVAKEETELKLVLGELGVRRKKRVESKSKKVVKAHSTRSMTGVDEGKRQTSGAEAQAKTPGLRSLVQPNLATNKIAQKFMKRHKKGFAGLWYHWEDVELPKGGNEKVVREMSFRINDLESGLARERETSKALLSAQAKLISKVSTLYAEIISMKYSSENGLQTFNLKVELDTPRIREDHALMYNREFAEQFDKMKEANENRED</sequence>
<gene>
    <name evidence="2" type="ORF">GIB67_021018</name>
</gene>
<feature type="region of interest" description="Disordered" evidence="1">
    <location>
        <begin position="305"/>
        <end position="339"/>
    </location>
</feature>
<dbReference type="Proteomes" id="UP000541444">
    <property type="component" value="Unassembled WGS sequence"/>
</dbReference>
<keyword evidence="3" id="KW-1185">Reference proteome</keyword>
<comment type="caution">
    <text evidence="2">The sequence shown here is derived from an EMBL/GenBank/DDBJ whole genome shotgun (WGS) entry which is preliminary data.</text>
</comment>
<reference evidence="2 3" key="1">
    <citation type="journal article" date="2020" name="IScience">
        <title>Genome Sequencing of the Endangered Kingdonia uniflora (Circaeasteraceae, Ranunculales) Reveals Potential Mechanisms of Evolutionary Specialization.</title>
        <authorList>
            <person name="Sun Y."/>
            <person name="Deng T."/>
            <person name="Zhang A."/>
            <person name="Moore M.J."/>
            <person name="Landis J.B."/>
            <person name="Lin N."/>
            <person name="Zhang H."/>
            <person name="Zhang X."/>
            <person name="Huang J."/>
            <person name="Zhang X."/>
            <person name="Sun H."/>
            <person name="Wang H."/>
        </authorList>
    </citation>
    <scope>NUCLEOTIDE SEQUENCE [LARGE SCALE GENOMIC DNA]</scope>
    <source>
        <strain evidence="2">TB1705</strain>
        <tissue evidence="2">Leaf</tissue>
    </source>
</reference>
<dbReference type="EMBL" id="JACGCM010001009">
    <property type="protein sequence ID" value="KAF6162869.1"/>
    <property type="molecule type" value="Genomic_DNA"/>
</dbReference>
<evidence type="ECO:0000313" key="3">
    <source>
        <dbReference type="Proteomes" id="UP000541444"/>
    </source>
</evidence>
<evidence type="ECO:0000313" key="2">
    <source>
        <dbReference type="EMBL" id="KAF6162869.1"/>
    </source>
</evidence>
<evidence type="ECO:0000256" key="1">
    <source>
        <dbReference type="SAM" id="MobiDB-lite"/>
    </source>
</evidence>
<protein>
    <submittedName>
        <fullName evidence="2">Uncharacterized protein</fullName>
    </submittedName>
</protein>